<evidence type="ECO:0000256" key="9">
    <source>
        <dbReference type="ARBA" id="ARBA00023136"/>
    </source>
</evidence>
<dbReference type="SUPFAM" id="SSF46966">
    <property type="entry name" value="Spectrin repeat"/>
    <property type="match status" value="1"/>
</dbReference>
<evidence type="ECO:0000256" key="5">
    <source>
        <dbReference type="ARBA" id="ARBA00022723"/>
    </source>
</evidence>
<dbReference type="PROSITE" id="PS01357">
    <property type="entry name" value="ZF_ZZ_1"/>
    <property type="match status" value="1"/>
</dbReference>
<sequence>MDELKNICRIMQDLLSWLKQKNDELSTMLLQGSADITLLQQQNTQHQMLELELEAKANVIQGSIETAKSSLAQRLADQHSSKSVNLRDQSEDTSTIMEMIISELQVEWHSVQKKNIQFKNHIDTLLPAVQELWNRILNCSENLHKQEAVRDMWRNVGEIPIESLQDHIRRMQDFQSSSVQPLSEHISKLDDHLANLRKMNMGISSDALKKIDELHMRWKLMQVYCSERVKQLMEAMRDFGPSSQLFLTTSVDGCWERAVSDNKVPYYINHEKHLTSWDHPKMAELMESMVDLNDVRFSAYRTALKVRRLQKALCLDLLSLSEAKNAFSHHKLNVVPTVHSDHVVGVLEIIACLTTLYDALEQDYNTLVNVPLCVDMCLNWILNVYDTKRQGNIKSNSFKIAIISLCKASLEDKYRYLFCQLAAHTGFTDEVALTSMIHDFMLIPWQLGESQAFGGTNACPSVQSCMHLTGNTPEVDAGQFIDWMKLEPQSLVWLPVLHRLSAAENISHPARCAVCREFPIMGLRYKSLRHFNYDICQSCFFSGRIAKGSKFCYPMVEYCTPTNSTTNIRDFAKVIKNKIKGKGSKKNIGYLPLPVSDSKINMLGPSDTEKASLNSDDNGIISTTCSVENNRAPQAFYTHEKIKGCALDKATPQQQVDEERKVILEYCQSMGLEPPSNTDKYLQRHSAIFSHDQDEAPFSGKYIAPETMGVPPHFDFSHPCSSTYVQNNGHKTGFFNRRKELIQSSSRASHRAKSESSSNSLSNQSHTELMLEAQLLHQRTNRIDSQVQMLEDHNKNIKDQLNELKVCY</sequence>
<dbReference type="Gene3D" id="1.10.238.10">
    <property type="entry name" value="EF-hand"/>
    <property type="match status" value="2"/>
</dbReference>
<dbReference type="InterPro" id="IPR036020">
    <property type="entry name" value="WW_dom_sf"/>
</dbReference>
<proteinExistence type="predicted"/>
<evidence type="ECO:0008006" key="18">
    <source>
        <dbReference type="Google" id="ProtNLM"/>
    </source>
</evidence>
<keyword evidence="6 12" id="KW-0863">Zinc-finger</keyword>
<keyword evidence="4" id="KW-0963">Cytoplasm</keyword>
<dbReference type="Gene3D" id="2.20.70.10">
    <property type="match status" value="1"/>
</dbReference>
<comment type="caution">
    <text evidence="16">The sequence shown here is derived from an EMBL/GenBank/DDBJ whole genome shotgun (WGS) entry which is preliminary data.</text>
</comment>
<dbReference type="InterPro" id="IPR000433">
    <property type="entry name" value="Znf_ZZ"/>
</dbReference>
<dbReference type="SUPFAM" id="SSF51045">
    <property type="entry name" value="WW domain"/>
    <property type="match status" value="1"/>
</dbReference>
<dbReference type="CDD" id="cd00176">
    <property type="entry name" value="SPEC"/>
    <property type="match status" value="1"/>
</dbReference>
<organism evidence="16 17">
    <name type="scientific">Clavelina lepadiformis</name>
    <name type="common">Light-bulb sea squirt</name>
    <name type="synonym">Ascidia lepadiformis</name>
    <dbReference type="NCBI Taxonomy" id="159417"/>
    <lineage>
        <taxon>Eukaryota</taxon>
        <taxon>Metazoa</taxon>
        <taxon>Chordata</taxon>
        <taxon>Tunicata</taxon>
        <taxon>Ascidiacea</taxon>
        <taxon>Aplousobranchia</taxon>
        <taxon>Clavelinidae</taxon>
        <taxon>Clavelina</taxon>
    </lineage>
</organism>
<dbReference type="PROSITE" id="PS01159">
    <property type="entry name" value="WW_DOMAIN_1"/>
    <property type="match status" value="1"/>
</dbReference>
<evidence type="ECO:0000256" key="11">
    <source>
        <dbReference type="ARBA" id="ARBA00023212"/>
    </source>
</evidence>
<dbReference type="InterPro" id="IPR001202">
    <property type="entry name" value="WW_dom"/>
</dbReference>
<dbReference type="Pfam" id="PF09068">
    <property type="entry name" value="EF-hand_2"/>
    <property type="match status" value="1"/>
</dbReference>
<evidence type="ECO:0000256" key="8">
    <source>
        <dbReference type="ARBA" id="ARBA00022837"/>
    </source>
</evidence>
<evidence type="ECO:0000256" key="6">
    <source>
        <dbReference type="ARBA" id="ARBA00022771"/>
    </source>
</evidence>
<keyword evidence="8" id="KW-0106">Calcium</keyword>
<dbReference type="EMBL" id="CAWYQH010000108">
    <property type="protein sequence ID" value="CAK8689271.1"/>
    <property type="molecule type" value="Genomic_DNA"/>
</dbReference>
<name>A0ABP0GBV8_CLALP</name>
<keyword evidence="11" id="KW-0206">Cytoskeleton</keyword>
<keyword evidence="17" id="KW-1185">Reference proteome</keyword>
<dbReference type="SMART" id="SM00456">
    <property type="entry name" value="WW"/>
    <property type="match status" value="1"/>
</dbReference>
<dbReference type="Gene3D" id="3.30.60.90">
    <property type="match status" value="1"/>
</dbReference>
<dbReference type="InterPro" id="IPR011992">
    <property type="entry name" value="EF-hand-dom_pair"/>
</dbReference>
<dbReference type="Proteomes" id="UP001642483">
    <property type="component" value="Unassembled WGS sequence"/>
</dbReference>
<keyword evidence="10" id="KW-0009">Actin-binding</keyword>
<dbReference type="PROSITE" id="PS50020">
    <property type="entry name" value="WW_DOMAIN_2"/>
    <property type="match status" value="1"/>
</dbReference>
<evidence type="ECO:0000256" key="12">
    <source>
        <dbReference type="PROSITE-ProRule" id="PRU00228"/>
    </source>
</evidence>
<reference evidence="16 17" key="1">
    <citation type="submission" date="2024-02" db="EMBL/GenBank/DDBJ databases">
        <authorList>
            <person name="Daric V."/>
            <person name="Darras S."/>
        </authorList>
    </citation>
    <scope>NUCLEOTIDE SEQUENCE [LARGE SCALE GENOMIC DNA]</scope>
</reference>
<dbReference type="SMART" id="SM00291">
    <property type="entry name" value="ZnF_ZZ"/>
    <property type="match status" value="1"/>
</dbReference>
<feature type="compositionally biased region" description="Low complexity" evidence="13">
    <location>
        <begin position="755"/>
        <end position="765"/>
    </location>
</feature>
<evidence type="ECO:0000256" key="1">
    <source>
        <dbReference type="ARBA" id="ARBA00004245"/>
    </source>
</evidence>
<dbReference type="InterPro" id="IPR050774">
    <property type="entry name" value="KCMF1/Dystrophin"/>
</dbReference>
<dbReference type="InterPro" id="IPR018159">
    <property type="entry name" value="Spectrin/alpha-actinin"/>
</dbReference>
<dbReference type="InterPro" id="IPR043145">
    <property type="entry name" value="Znf_ZZ_sf"/>
</dbReference>
<gene>
    <name evidence="16" type="ORF">CVLEPA_LOCUS21299</name>
</gene>
<evidence type="ECO:0000259" key="14">
    <source>
        <dbReference type="PROSITE" id="PS50020"/>
    </source>
</evidence>
<keyword evidence="5" id="KW-0479">Metal-binding</keyword>
<dbReference type="PANTHER" id="PTHR12268:SF14">
    <property type="entry name" value="DYSTROPHIN-1"/>
    <property type="match status" value="1"/>
</dbReference>
<protein>
    <recommendedName>
        <fullName evidence="18">Dystrophin</fullName>
    </recommendedName>
</protein>
<evidence type="ECO:0000256" key="13">
    <source>
        <dbReference type="SAM" id="MobiDB-lite"/>
    </source>
</evidence>
<dbReference type="Gene3D" id="1.20.58.60">
    <property type="match status" value="1"/>
</dbReference>
<dbReference type="SUPFAM" id="SSF57850">
    <property type="entry name" value="RING/U-box"/>
    <property type="match status" value="1"/>
</dbReference>
<dbReference type="CDD" id="cd00201">
    <property type="entry name" value="WW"/>
    <property type="match status" value="1"/>
</dbReference>
<evidence type="ECO:0000256" key="10">
    <source>
        <dbReference type="ARBA" id="ARBA00023203"/>
    </source>
</evidence>
<dbReference type="CDD" id="cd16242">
    <property type="entry name" value="EFh_DMD_like"/>
    <property type="match status" value="1"/>
</dbReference>
<dbReference type="InterPro" id="IPR015153">
    <property type="entry name" value="EF-hand_dom_typ1"/>
</dbReference>
<dbReference type="InterPro" id="IPR015154">
    <property type="entry name" value="EF-hand_dom_typ2"/>
</dbReference>
<dbReference type="Pfam" id="PF00569">
    <property type="entry name" value="ZZ"/>
    <property type="match status" value="1"/>
</dbReference>
<feature type="domain" description="WW" evidence="14">
    <location>
        <begin position="249"/>
        <end position="282"/>
    </location>
</feature>
<dbReference type="PROSITE" id="PS50135">
    <property type="entry name" value="ZF_ZZ_2"/>
    <property type="match status" value="1"/>
</dbReference>
<keyword evidence="3" id="KW-1003">Cell membrane</keyword>
<dbReference type="Pfam" id="PF09069">
    <property type="entry name" value="EF-hand_3"/>
    <property type="match status" value="1"/>
</dbReference>
<evidence type="ECO:0000313" key="17">
    <source>
        <dbReference type="Proteomes" id="UP001642483"/>
    </source>
</evidence>
<comment type="subcellular location">
    <subcellularLocation>
        <location evidence="2">Cell membrane</location>
        <location evidence="2">Sarcolemma</location>
        <topology evidence="2">Peripheral membrane protein</topology>
        <orientation evidence="2">Cytoplasmic side</orientation>
    </subcellularLocation>
    <subcellularLocation>
        <location evidence="1">Cytoplasm</location>
        <location evidence="1">Cytoskeleton</location>
    </subcellularLocation>
</comment>
<keyword evidence="9" id="KW-0472">Membrane</keyword>
<keyword evidence="7" id="KW-0862">Zinc</keyword>
<evidence type="ECO:0000313" key="16">
    <source>
        <dbReference type="EMBL" id="CAK8689271.1"/>
    </source>
</evidence>
<evidence type="ECO:0000256" key="3">
    <source>
        <dbReference type="ARBA" id="ARBA00022475"/>
    </source>
</evidence>
<dbReference type="PANTHER" id="PTHR12268">
    <property type="entry name" value="E3 UBIQUITIN-PROTEIN LIGASE KCMF1"/>
    <property type="match status" value="1"/>
</dbReference>
<evidence type="ECO:0000256" key="7">
    <source>
        <dbReference type="ARBA" id="ARBA00022833"/>
    </source>
</evidence>
<evidence type="ECO:0000256" key="4">
    <source>
        <dbReference type="ARBA" id="ARBA00022490"/>
    </source>
</evidence>
<evidence type="ECO:0000259" key="15">
    <source>
        <dbReference type="PROSITE" id="PS50135"/>
    </source>
</evidence>
<accession>A0ABP0GBV8</accession>
<feature type="region of interest" description="Disordered" evidence="13">
    <location>
        <begin position="743"/>
        <end position="765"/>
    </location>
</feature>
<feature type="domain" description="ZZ-type" evidence="15">
    <location>
        <begin position="507"/>
        <end position="563"/>
    </location>
</feature>
<evidence type="ECO:0000256" key="2">
    <source>
        <dbReference type="ARBA" id="ARBA00004278"/>
    </source>
</evidence>
<dbReference type="SUPFAM" id="SSF47473">
    <property type="entry name" value="EF-hand"/>
    <property type="match status" value="2"/>
</dbReference>